<dbReference type="Gene3D" id="3.30.70.330">
    <property type="match status" value="1"/>
</dbReference>
<proteinExistence type="predicted"/>
<comment type="caution">
    <text evidence="3">The sequence shown here is derived from an EMBL/GenBank/DDBJ whole genome shotgun (WGS) entry which is preliminary data.</text>
</comment>
<dbReference type="InterPro" id="IPR000504">
    <property type="entry name" value="RRM_dom"/>
</dbReference>
<dbReference type="Pfam" id="PF00076">
    <property type="entry name" value="RRM_1"/>
    <property type="match status" value="1"/>
</dbReference>
<dbReference type="PANTHER" id="PTHR48035:SF2">
    <property type="entry name" value="RNA-BINDING REGION RNP-1 DOMAIN-CONTAINING PROTEIN"/>
    <property type="match status" value="1"/>
</dbReference>
<dbReference type="InterPro" id="IPR035979">
    <property type="entry name" value="RBD_domain_sf"/>
</dbReference>
<keyword evidence="1" id="KW-0694">RNA-binding</keyword>
<protein>
    <recommendedName>
        <fullName evidence="2">RRM domain-containing protein</fullName>
    </recommendedName>
</protein>
<dbReference type="AlphaFoldDB" id="A0A8S3ALD9"/>
<organism evidence="3 5">
    <name type="scientific">Rotaria magnacalcarata</name>
    <dbReference type="NCBI Taxonomy" id="392030"/>
    <lineage>
        <taxon>Eukaryota</taxon>
        <taxon>Metazoa</taxon>
        <taxon>Spiralia</taxon>
        <taxon>Gnathifera</taxon>
        <taxon>Rotifera</taxon>
        <taxon>Eurotatoria</taxon>
        <taxon>Bdelloidea</taxon>
        <taxon>Philodinida</taxon>
        <taxon>Philodinidae</taxon>
        <taxon>Rotaria</taxon>
    </lineage>
</organism>
<dbReference type="GO" id="GO:0003723">
    <property type="term" value="F:RNA binding"/>
    <property type="evidence" value="ECO:0007669"/>
    <property type="project" value="UniProtKB-UniRule"/>
</dbReference>
<gene>
    <name evidence="3" type="ORF">SMN809_LOCUS44131</name>
    <name evidence="4" type="ORF">SMN809_LOCUS49968</name>
</gene>
<dbReference type="EMBL" id="CAJOBI010131729">
    <property type="protein sequence ID" value="CAF4727741.1"/>
    <property type="molecule type" value="Genomic_DNA"/>
</dbReference>
<dbReference type="InterPro" id="IPR053260">
    <property type="entry name" value="hnRNP"/>
</dbReference>
<accession>A0A8S3ALD9</accession>
<evidence type="ECO:0000313" key="4">
    <source>
        <dbReference type="EMBL" id="CAF4863414.1"/>
    </source>
</evidence>
<dbReference type="SUPFAM" id="SSF54928">
    <property type="entry name" value="RNA-binding domain, RBD"/>
    <property type="match status" value="1"/>
</dbReference>
<evidence type="ECO:0000259" key="2">
    <source>
        <dbReference type="PROSITE" id="PS50102"/>
    </source>
</evidence>
<dbReference type="PROSITE" id="PS50102">
    <property type="entry name" value="RRM"/>
    <property type="match status" value="1"/>
</dbReference>
<evidence type="ECO:0000313" key="5">
    <source>
        <dbReference type="Proteomes" id="UP000676336"/>
    </source>
</evidence>
<feature type="domain" description="RRM" evidence="2">
    <location>
        <begin position="1"/>
        <end position="63"/>
    </location>
</feature>
<name>A0A8S3ALD9_9BILA</name>
<evidence type="ECO:0000313" key="3">
    <source>
        <dbReference type="EMBL" id="CAF4727741.1"/>
    </source>
</evidence>
<reference evidence="3" key="1">
    <citation type="submission" date="2021-02" db="EMBL/GenBank/DDBJ databases">
        <authorList>
            <person name="Nowell W R."/>
        </authorList>
    </citation>
    <scope>NUCLEOTIDE SEQUENCE</scope>
</reference>
<sequence>ANYFDKYGKLLSCTIPKGKRNNTFTHFGYAFVAFDDEDIVDRIIQDKPHFMDGLELEIQKAEDLARSRRASLSRSPSSRS</sequence>
<feature type="non-terminal residue" evidence="3">
    <location>
        <position position="80"/>
    </location>
</feature>
<feature type="non-terminal residue" evidence="3">
    <location>
        <position position="1"/>
    </location>
</feature>
<dbReference type="Proteomes" id="UP000676336">
    <property type="component" value="Unassembled WGS sequence"/>
</dbReference>
<evidence type="ECO:0000256" key="1">
    <source>
        <dbReference type="PROSITE-ProRule" id="PRU00176"/>
    </source>
</evidence>
<dbReference type="InterPro" id="IPR012677">
    <property type="entry name" value="Nucleotide-bd_a/b_plait_sf"/>
</dbReference>
<dbReference type="PANTHER" id="PTHR48035">
    <property type="entry name" value="HETEROGENEOUS NUCLEAR RIBONUCLEOPROTEIN 1"/>
    <property type="match status" value="1"/>
</dbReference>
<dbReference type="EMBL" id="CAJOBI010164316">
    <property type="protein sequence ID" value="CAF4863414.1"/>
    <property type="molecule type" value="Genomic_DNA"/>
</dbReference>